<name>A0A1R0F9T0_9HYPH</name>
<dbReference type="InterPro" id="IPR018152">
    <property type="entry name" value="SOD_Cu/Zn_BS"/>
</dbReference>
<dbReference type="Gene3D" id="2.60.40.200">
    <property type="entry name" value="Superoxide dismutase, copper/zinc binding domain"/>
    <property type="match status" value="1"/>
</dbReference>
<evidence type="ECO:0000259" key="4">
    <source>
        <dbReference type="Pfam" id="PF00080"/>
    </source>
</evidence>
<dbReference type="CDD" id="cd00305">
    <property type="entry name" value="Cu-Zn_Superoxide_Dismutase"/>
    <property type="match status" value="1"/>
</dbReference>
<dbReference type="InterPro" id="IPR001424">
    <property type="entry name" value="SOD_Cu_Zn_dom"/>
</dbReference>
<evidence type="ECO:0000313" key="5">
    <source>
        <dbReference type="EMBL" id="OLY43678.1"/>
    </source>
</evidence>
<keyword evidence="2" id="KW-0186">Copper</keyword>
<protein>
    <recommendedName>
        <fullName evidence="2">Superoxide dismutase [Cu-Zn]</fullName>
        <ecNumber evidence="2">1.15.1.1</ecNumber>
    </recommendedName>
</protein>
<proteinExistence type="inferred from homology"/>
<sequence>MKRCMSVLALSLPLTAFALSTAASAASSEKASPQEPQSLSVEIYRATENGLGHQIGQVTITENRYGLVFTPDLKELKPGLYGFHVHTNPDCGLGEKDGKVVIAGLAGGHLDPQKTEHHSAPWDDSGHLGDLPPLYVDEKGDAKLPVLAPKLKKLSDVRGHSLMIHVGHDNYADQPEPMGGGGARFACGVIR</sequence>
<feature type="signal peptide" evidence="3">
    <location>
        <begin position="1"/>
        <end position="25"/>
    </location>
</feature>
<comment type="cofactor">
    <cofactor evidence="2">
        <name>Cu cation</name>
        <dbReference type="ChEBI" id="CHEBI:23378"/>
    </cofactor>
    <text evidence="2">Binds 1 copper ion per subunit.</text>
</comment>
<comment type="caution">
    <text evidence="5">The sequence shown here is derived from an EMBL/GenBank/DDBJ whole genome shotgun (WGS) entry which is preliminary data.</text>
</comment>
<dbReference type="InterPro" id="IPR024134">
    <property type="entry name" value="SOD_Cu/Zn_/chaperone"/>
</dbReference>
<reference evidence="5 6" key="1">
    <citation type="submission" date="2016-12" db="EMBL/GenBank/DDBJ databases">
        <title>Comparative genomics of Bartonella apis.</title>
        <authorList>
            <person name="Engel P."/>
        </authorList>
    </citation>
    <scope>NUCLEOTIDE SEQUENCE [LARGE SCALE GENOMIC DNA]</scope>
    <source>
        <strain evidence="5 6">PEB0149</strain>
    </source>
</reference>
<dbReference type="PROSITE" id="PS00087">
    <property type="entry name" value="SOD_CU_ZN_1"/>
    <property type="match status" value="1"/>
</dbReference>
<dbReference type="GO" id="GO:0004784">
    <property type="term" value="F:superoxide dismutase activity"/>
    <property type="evidence" value="ECO:0007669"/>
    <property type="project" value="UniProtKB-EC"/>
</dbReference>
<comment type="similarity">
    <text evidence="1 2">Belongs to the Cu-Zn superoxide dismutase family.</text>
</comment>
<evidence type="ECO:0000256" key="2">
    <source>
        <dbReference type="RuleBase" id="RU000393"/>
    </source>
</evidence>
<keyword evidence="2" id="KW-0862">Zinc</keyword>
<evidence type="ECO:0000256" key="1">
    <source>
        <dbReference type="ARBA" id="ARBA00010457"/>
    </source>
</evidence>
<accession>A0A1R0F9T0</accession>
<evidence type="ECO:0000256" key="3">
    <source>
        <dbReference type="SAM" id="SignalP"/>
    </source>
</evidence>
<organism evidence="5 6">
    <name type="scientific">Bartonella apis</name>
    <dbReference type="NCBI Taxonomy" id="1686310"/>
    <lineage>
        <taxon>Bacteria</taxon>
        <taxon>Pseudomonadati</taxon>
        <taxon>Pseudomonadota</taxon>
        <taxon>Alphaproteobacteria</taxon>
        <taxon>Hyphomicrobiales</taxon>
        <taxon>Bartonellaceae</taxon>
        <taxon>Bartonella</taxon>
    </lineage>
</organism>
<dbReference type="PROSITE" id="PS00332">
    <property type="entry name" value="SOD_CU_ZN_2"/>
    <property type="match status" value="1"/>
</dbReference>
<comment type="catalytic activity">
    <reaction evidence="2">
        <text>2 superoxide + 2 H(+) = H2O2 + O2</text>
        <dbReference type="Rhea" id="RHEA:20696"/>
        <dbReference type="ChEBI" id="CHEBI:15378"/>
        <dbReference type="ChEBI" id="CHEBI:15379"/>
        <dbReference type="ChEBI" id="CHEBI:16240"/>
        <dbReference type="ChEBI" id="CHEBI:18421"/>
        <dbReference type="EC" id="1.15.1.1"/>
    </reaction>
</comment>
<dbReference type="SUPFAM" id="SSF49329">
    <property type="entry name" value="Cu,Zn superoxide dismutase-like"/>
    <property type="match status" value="1"/>
</dbReference>
<dbReference type="Proteomes" id="UP000187344">
    <property type="component" value="Unassembled WGS sequence"/>
</dbReference>
<keyword evidence="2" id="KW-0479">Metal-binding</keyword>
<keyword evidence="2 5" id="KW-0560">Oxidoreductase</keyword>
<dbReference type="NCBIfam" id="NF007628">
    <property type="entry name" value="PRK10290.1"/>
    <property type="match status" value="1"/>
</dbReference>
<dbReference type="EC" id="1.15.1.1" evidence="2"/>
<dbReference type="InterPro" id="IPR036423">
    <property type="entry name" value="SOD-like_Cu/Zn_dom_sf"/>
</dbReference>
<dbReference type="AlphaFoldDB" id="A0A1R0F9T0"/>
<keyword evidence="6" id="KW-1185">Reference proteome</keyword>
<gene>
    <name evidence="5" type="ORF">PEB0149_011110</name>
</gene>
<dbReference type="EMBL" id="LXYT01000001">
    <property type="protein sequence ID" value="OLY43678.1"/>
    <property type="molecule type" value="Genomic_DNA"/>
</dbReference>
<feature type="domain" description="Superoxide dismutase copper/zinc binding" evidence="4">
    <location>
        <begin position="56"/>
        <end position="190"/>
    </location>
</feature>
<dbReference type="PANTHER" id="PTHR10003">
    <property type="entry name" value="SUPEROXIDE DISMUTASE CU-ZN -RELATED"/>
    <property type="match status" value="1"/>
</dbReference>
<feature type="chain" id="PRO_5013068096" description="Superoxide dismutase [Cu-Zn]" evidence="3">
    <location>
        <begin position="26"/>
        <end position="191"/>
    </location>
</feature>
<comment type="cofactor">
    <cofactor evidence="2">
        <name>Zn(2+)</name>
        <dbReference type="ChEBI" id="CHEBI:29105"/>
    </cofactor>
    <text evidence="2">Binds 1 zinc ion per subunit.</text>
</comment>
<dbReference type="GO" id="GO:0005507">
    <property type="term" value="F:copper ion binding"/>
    <property type="evidence" value="ECO:0007669"/>
    <property type="project" value="InterPro"/>
</dbReference>
<keyword evidence="3" id="KW-0732">Signal</keyword>
<dbReference type="Pfam" id="PF00080">
    <property type="entry name" value="Sod_Cu"/>
    <property type="match status" value="1"/>
</dbReference>
<comment type="function">
    <text evidence="2">Destroys radicals which are normally produced within the cells and which are toxic to biological systems.</text>
</comment>
<evidence type="ECO:0000313" key="6">
    <source>
        <dbReference type="Proteomes" id="UP000187344"/>
    </source>
</evidence>
<dbReference type="RefSeq" id="WP_225868482.1">
    <property type="nucleotide sequence ID" value="NZ_CALYQA010000004.1"/>
</dbReference>